<comment type="similarity">
    <text evidence="1">Belongs to the helicase family. SKI2 subfamily.</text>
</comment>
<dbReference type="CDD" id="cd18795">
    <property type="entry name" value="SF2_C_Ski2"/>
    <property type="match status" value="2"/>
</dbReference>
<feature type="domain" description="Helicase ATP-binding" evidence="8">
    <location>
        <begin position="1347"/>
        <end position="1545"/>
    </location>
</feature>
<keyword evidence="3" id="KW-0378">Hydrolase</keyword>
<dbReference type="InterPro" id="IPR050474">
    <property type="entry name" value="Hel308_SKI2-like"/>
</dbReference>
<evidence type="ECO:0000256" key="5">
    <source>
        <dbReference type="ARBA" id="ARBA00022840"/>
    </source>
</evidence>
<evidence type="ECO:0000256" key="3">
    <source>
        <dbReference type="ARBA" id="ARBA00022801"/>
    </source>
</evidence>
<accession>A0AAD7XL56</accession>
<evidence type="ECO:0000313" key="10">
    <source>
        <dbReference type="EMBL" id="KAJ8608527.1"/>
    </source>
</evidence>
<dbReference type="InterPro" id="IPR004179">
    <property type="entry name" value="Sec63-dom"/>
</dbReference>
<dbReference type="Pfam" id="PF00271">
    <property type="entry name" value="Helicase_C"/>
    <property type="match status" value="2"/>
</dbReference>
<dbReference type="FunFam" id="1.10.10.10:FF:000024">
    <property type="entry name" value="U5 small nuclear ribonucleoprotein helicase"/>
    <property type="match status" value="1"/>
</dbReference>
<evidence type="ECO:0000256" key="6">
    <source>
        <dbReference type="ARBA" id="ARBA00034541"/>
    </source>
</evidence>
<dbReference type="Pfam" id="PF00270">
    <property type="entry name" value="DEAD"/>
    <property type="match status" value="2"/>
</dbReference>
<dbReference type="PROSITE" id="PS51192">
    <property type="entry name" value="HELICASE_ATP_BIND_1"/>
    <property type="match status" value="2"/>
</dbReference>
<dbReference type="Pfam" id="PF02889">
    <property type="entry name" value="Sec63"/>
    <property type="match status" value="2"/>
</dbReference>
<dbReference type="InterPro" id="IPR036390">
    <property type="entry name" value="WH_DNA-bd_sf"/>
</dbReference>
<dbReference type="InterPro" id="IPR035892">
    <property type="entry name" value="C2_domain_sf"/>
</dbReference>
<dbReference type="GO" id="GO:0005524">
    <property type="term" value="F:ATP binding"/>
    <property type="evidence" value="ECO:0007669"/>
    <property type="project" value="UniProtKB-KW"/>
</dbReference>
<dbReference type="InterPro" id="IPR001650">
    <property type="entry name" value="Helicase_C-like"/>
</dbReference>
<proteinExistence type="inferred from homology"/>
<dbReference type="Gene3D" id="1.10.10.10">
    <property type="entry name" value="Winged helix-like DNA-binding domain superfamily/Winged helix DNA-binding domain"/>
    <property type="match status" value="2"/>
</dbReference>
<keyword evidence="2" id="KW-0547">Nucleotide-binding</keyword>
<sequence>MRSLPRLSSRIRVALYGDENGVADAEKLEADRIVSSAAWTGSPPSLKEDDGPPDFTWRNWSRRFSGGVKGKEKKPPARRAFDAFSAVVRLHLIREAAAANAAGDAYAALAGDSRANKARARGELEGAFGYVKDRDWREVVDAFEALAAFDVAAASPEQSDELLAEEWMDPDYVETSAASPDYVDAPTAFQGAAESPHGATAEWLVAKCDALEKELSTVDVSIGVVTAARNNAGDDASFQAALFELLGVAGIELMADIVERQAAVTQINPADIRAIAGHAATPAPPPRPRQQQRTAGSVSFATASESKSRRQAKKRRQKEQARHGASATTSEATAVLLGLGFDTTSIEQSNNSYDVAEKKPSHARALLEGQAREFHGARSGLPENATRTYGDGYEEVVVEPPKALAPPEPGQLVTLDRLPAWARHCFPASTVSLNRVQSAVFETVFRSQKNTLVCAPTGAGKTYVALLCVLEVVARYAGAASLLTAEDPSTWDVRTVAEYLSAHKVVYIAPLKALAQEVVQKFSARLKPLGLVVRELTGDIQLSKREADAAHVLVATPEKWDVVTRKQGTEGSLAARCRLLVVDEIHLLAEERGAVLECVVARTRRLVESSQSGVRLVGLSATLPNYADVADFLACPDEAVFFFGSEFRPVPLKQTFVGITEQKRLKAAAKLDELAFDYARRAVQDGHQVMIFVHSRRETSKTATYLRDRAGREGCGDVFSADAPDALKPFKQALDKARHKELRDLAPLGFAVHHAGMCRADRGLVEQMFSRGAVKVLCCTATLAWGVNLPAHAVICKGTDVYSSETGTMVPISMLDVMQIFGRAGRPDFDDFGEATLLTSQKDLQDYLRKLARAAPIESCLVPRLADAINAEVAAGTVSSIRDAVSWLSHTFLAVRLRKNPMAYGISLDFLRADPTLAAQRRDFCEAAAAKLVDAKMVRYSKRSGAVVGTDVGRIGSHYYLRHETVREFGTNLSENATYAEILVAICSAHEFAQLQPRADEIPELDRLRANAAACPLQNRPAHLLALSPSGDPLAAVADEPAGKAACLLQAHVSRADIGSFTLSSDAAYVAKNASRVTRALFEVAIRARFASLAERLLQLAKAVERRVWWFQTPLRQVADLEPTAAARHRNFPEDALKKLEDKHVSLDRLLVDCSSGADVGVLVGHQRAGGVFVAAARHIPNVELSVRVVPITRTVLRFVVTVEPDYDWVARVHGLGPEPFWIWVEDATENRLHHYESINLVPPKKASGDQKAATRRRVEGATAAFTLALKEPIPPQYFVRAYSDRWLGSNAIFEVSMNSIALPETRAEHTDLLPLHPLPKSALGNATFESLFSFSHFNPIQTQLFYCLYHTDNNVFLGAPTGSGKTIVAEIAIMRMLAARGAANETAAAAARTKAVYIAPLKALARERLKDWRRKFGEKLGLSVLELTGDATPDARALREADVLVTTPEKWDGVTRFWKRREYARQAALLIIDEIHLLGEDRGPVIEAIVSRARFVATNRSRQQQQKRDDEVVLEPIRIVGLSTAVSNAHDLADWLGVNPKMGLYNFRPAVRPVTIDAHVAGFPGKHYCPRMSTMNKPTYAALVEHASGKPSLVFVASRRQTRLTALELISIAGSDDAVEGGAASLWVEASATFEVEAAARRCEDAALRDTLPFGVGLHHAGLPQRDRDVVEELFESGKIKVLICTATLAWGVNFPARLVVIKGTEYYDAAQRKYVDFPITDVLQMMGRAGRPQHDDRGVACVFVHQPKKDFYLKFLYEPFPVESHLRDNLHNNLMAEVCATRSIESRERAVEYVRCTYFYRRLLQNPTYYQLDDAANATAYLGDLVEATLDDLAAAGAIELDDLEVRPATLGRIASFYYVDYKTTRDASDALDHVEDTVLAEASLPEAAEIAAVELLCAAREFDDLPVRHNEDVLNENLAAALGLRDDSLAFDDAHVKARLLVHARLRDAPLPIADFITDTRSVLEQAARVLAALIDVAADAGALRTTLALCRLSQALGRACSIGRDELCQLPGISDRAAKDLRARLGLARDEGLSAAAALPRGKLRAAIDDALEQGGEEDTKVRGECLRLVETLPSRSELSASLADAKSGTPLQQTKRIDCDSDCGLRVTLTLKRQRVAHAGPPPPPPPRTGNGAARRGREEPGKLQLLRGWWIVLADGDELLALKRVAMRALKIETTLSFPAPEQPGPVALVVYAVADDCRGFDATTQIDLDAVASDVNA</sequence>
<dbReference type="InterPro" id="IPR003593">
    <property type="entry name" value="AAA+_ATPase"/>
</dbReference>
<evidence type="ECO:0000256" key="4">
    <source>
        <dbReference type="ARBA" id="ARBA00022806"/>
    </source>
</evidence>
<evidence type="ECO:0000313" key="11">
    <source>
        <dbReference type="Proteomes" id="UP001230188"/>
    </source>
</evidence>
<dbReference type="SMART" id="SM00382">
    <property type="entry name" value="AAA"/>
    <property type="match status" value="2"/>
</dbReference>
<dbReference type="PANTHER" id="PTHR47961:SF13">
    <property type="entry name" value="ACTIVATING SIGNAL COINTEGRATOR 1 COMPLEX SUBUNIT 3"/>
    <property type="match status" value="1"/>
</dbReference>
<dbReference type="InterPro" id="IPR036388">
    <property type="entry name" value="WH-like_DNA-bd_sf"/>
</dbReference>
<dbReference type="EMBL" id="JAQMWT010000167">
    <property type="protein sequence ID" value="KAJ8608527.1"/>
    <property type="molecule type" value="Genomic_DNA"/>
</dbReference>
<feature type="domain" description="Helicase ATP-binding" evidence="8">
    <location>
        <begin position="442"/>
        <end position="641"/>
    </location>
</feature>
<dbReference type="SUPFAM" id="SSF46785">
    <property type="entry name" value="Winged helix' DNA-binding domain"/>
    <property type="match status" value="1"/>
</dbReference>
<evidence type="ECO:0000256" key="7">
    <source>
        <dbReference type="SAM" id="MobiDB-lite"/>
    </source>
</evidence>
<dbReference type="InterPro" id="IPR011545">
    <property type="entry name" value="DEAD/DEAH_box_helicase_dom"/>
</dbReference>
<feature type="region of interest" description="Disordered" evidence="7">
    <location>
        <begin position="2118"/>
        <end position="2144"/>
    </location>
</feature>
<dbReference type="SMART" id="SM00490">
    <property type="entry name" value="HELICc"/>
    <property type="match status" value="2"/>
</dbReference>
<dbReference type="Proteomes" id="UP001230188">
    <property type="component" value="Unassembled WGS sequence"/>
</dbReference>
<feature type="domain" description="Helicase C-terminal" evidence="9">
    <location>
        <begin position="670"/>
        <end position="869"/>
    </location>
</feature>
<keyword evidence="4" id="KW-0347">Helicase</keyword>
<dbReference type="Pfam" id="PF23445">
    <property type="entry name" value="WHD_SNRNP200"/>
    <property type="match status" value="2"/>
</dbReference>
<dbReference type="Gene3D" id="2.60.40.150">
    <property type="entry name" value="C2 domain"/>
    <property type="match status" value="2"/>
</dbReference>
<dbReference type="Gene3D" id="3.40.50.300">
    <property type="entry name" value="P-loop containing nucleotide triphosphate hydrolases"/>
    <property type="match status" value="4"/>
</dbReference>
<reference evidence="10" key="1">
    <citation type="submission" date="2023-01" db="EMBL/GenBank/DDBJ databases">
        <title>Metagenome sequencing of chrysophaentin producing Chrysophaeum taylorii.</title>
        <authorList>
            <person name="Davison J."/>
            <person name="Bewley C."/>
        </authorList>
    </citation>
    <scope>NUCLEOTIDE SEQUENCE</scope>
    <source>
        <strain evidence="10">NIES-1699</strain>
    </source>
</reference>
<dbReference type="GO" id="GO:0003676">
    <property type="term" value="F:nucleic acid binding"/>
    <property type="evidence" value="ECO:0007669"/>
    <property type="project" value="InterPro"/>
</dbReference>
<feature type="region of interest" description="Disordered" evidence="7">
    <location>
        <begin position="278"/>
        <end position="329"/>
    </location>
</feature>
<evidence type="ECO:0000259" key="8">
    <source>
        <dbReference type="PROSITE" id="PS51192"/>
    </source>
</evidence>
<dbReference type="FunFam" id="3.40.50.300:FF:003287">
    <property type="entry name" value="U5 small nuclear ribonucleoprotein 200 kDa helicase"/>
    <property type="match status" value="1"/>
</dbReference>
<dbReference type="FunFam" id="3.40.50.300:FF:000062">
    <property type="entry name" value="U5 small nuclear ribonucleoprotein helicase"/>
    <property type="match status" value="1"/>
</dbReference>
<dbReference type="InterPro" id="IPR027417">
    <property type="entry name" value="P-loop_NTPase"/>
</dbReference>
<dbReference type="PIRSF" id="PIRSF039073">
    <property type="entry name" value="BRR2"/>
    <property type="match status" value="1"/>
</dbReference>
<dbReference type="PROSITE" id="PS51194">
    <property type="entry name" value="HELICASE_CTER"/>
    <property type="match status" value="2"/>
</dbReference>
<evidence type="ECO:0000256" key="2">
    <source>
        <dbReference type="ARBA" id="ARBA00022741"/>
    </source>
</evidence>
<gene>
    <name evidence="10" type="ORF">CTAYLR_005750</name>
</gene>
<dbReference type="GO" id="GO:0004386">
    <property type="term" value="F:helicase activity"/>
    <property type="evidence" value="ECO:0007669"/>
    <property type="project" value="UniProtKB-KW"/>
</dbReference>
<dbReference type="FunFam" id="1.10.10.10:FF:000012">
    <property type="entry name" value="U5 small nuclear ribonucleoprotein helicase"/>
    <property type="match status" value="1"/>
</dbReference>
<dbReference type="InterPro" id="IPR014001">
    <property type="entry name" value="Helicase_ATP-bd"/>
</dbReference>
<comment type="caution">
    <text evidence="10">The sequence shown here is derived from an EMBL/GenBank/DDBJ whole genome shotgun (WGS) entry which is preliminary data.</text>
</comment>
<organism evidence="10 11">
    <name type="scientific">Chrysophaeum taylorii</name>
    <dbReference type="NCBI Taxonomy" id="2483200"/>
    <lineage>
        <taxon>Eukaryota</taxon>
        <taxon>Sar</taxon>
        <taxon>Stramenopiles</taxon>
        <taxon>Ochrophyta</taxon>
        <taxon>Pelagophyceae</taxon>
        <taxon>Pelagomonadales</taxon>
        <taxon>Pelagomonadaceae</taxon>
        <taxon>Chrysophaeum</taxon>
    </lineage>
</organism>
<dbReference type="SUPFAM" id="SSF52540">
    <property type="entry name" value="P-loop containing nucleoside triphosphate hydrolases"/>
    <property type="match status" value="3"/>
</dbReference>
<dbReference type="SMART" id="SM00973">
    <property type="entry name" value="Sec63"/>
    <property type="match status" value="2"/>
</dbReference>
<dbReference type="SUPFAM" id="SSF81296">
    <property type="entry name" value="E set domains"/>
    <property type="match status" value="1"/>
</dbReference>
<dbReference type="Gene3D" id="1.10.3380.10">
    <property type="entry name" value="Sec63 N-terminal domain-like domain"/>
    <property type="match status" value="2"/>
</dbReference>
<dbReference type="InterPro" id="IPR014756">
    <property type="entry name" value="Ig_E-set"/>
</dbReference>
<dbReference type="PANTHER" id="PTHR47961">
    <property type="entry name" value="DNA POLYMERASE THETA, PUTATIVE (AFU_ORTHOLOGUE AFUA_1G05260)-RELATED"/>
    <property type="match status" value="1"/>
</dbReference>
<dbReference type="SUPFAM" id="SSF158702">
    <property type="entry name" value="Sec63 N-terminal domain-like"/>
    <property type="match status" value="2"/>
</dbReference>
<feature type="domain" description="Helicase C-terminal" evidence="9">
    <location>
        <begin position="1579"/>
        <end position="1783"/>
    </location>
</feature>
<evidence type="ECO:0000259" key="9">
    <source>
        <dbReference type="PROSITE" id="PS51194"/>
    </source>
</evidence>
<dbReference type="InterPro" id="IPR057842">
    <property type="entry name" value="WH_MER3"/>
</dbReference>
<dbReference type="FunFam" id="3.40.50.300:FF:000231">
    <property type="entry name" value="Activating signal cointegrator 1 complex subunit 3"/>
    <property type="match status" value="1"/>
</dbReference>
<keyword evidence="11" id="KW-1185">Reference proteome</keyword>
<dbReference type="GO" id="GO:0016787">
    <property type="term" value="F:hydrolase activity"/>
    <property type="evidence" value="ECO:0007669"/>
    <property type="project" value="UniProtKB-KW"/>
</dbReference>
<name>A0AAD7XL56_9STRA</name>
<protein>
    <recommendedName>
        <fullName evidence="6">U5 small nuclear ribonucleoprotein 200 kDa helicase</fullName>
    </recommendedName>
</protein>
<evidence type="ECO:0000256" key="1">
    <source>
        <dbReference type="ARBA" id="ARBA00010140"/>
    </source>
</evidence>
<dbReference type="SMART" id="SM00487">
    <property type="entry name" value="DEXDc"/>
    <property type="match status" value="2"/>
</dbReference>
<keyword evidence="5" id="KW-0067">ATP-binding</keyword>